<dbReference type="Proteomes" id="UP000295221">
    <property type="component" value="Unassembled WGS sequence"/>
</dbReference>
<dbReference type="PANTHER" id="PTHR30441:SF4">
    <property type="entry name" value="PROTEIN ASMA"/>
    <property type="match status" value="1"/>
</dbReference>
<evidence type="ECO:0000313" key="4">
    <source>
        <dbReference type="Proteomes" id="UP000295221"/>
    </source>
</evidence>
<comment type="caution">
    <text evidence="3">The sequence shown here is derived from an EMBL/GenBank/DDBJ whole genome shotgun (WGS) entry which is preliminary data.</text>
</comment>
<keyword evidence="1" id="KW-1133">Transmembrane helix</keyword>
<dbReference type="GO" id="GO:0005886">
    <property type="term" value="C:plasma membrane"/>
    <property type="evidence" value="ECO:0007669"/>
    <property type="project" value="TreeGrafter"/>
</dbReference>
<name>A0A4R2GDG1_9BACT</name>
<gene>
    <name evidence="3" type="ORF">EV194_11353</name>
</gene>
<dbReference type="PANTHER" id="PTHR30441">
    <property type="entry name" value="DUF748 DOMAIN-CONTAINING PROTEIN"/>
    <property type="match status" value="1"/>
</dbReference>
<keyword evidence="4" id="KW-1185">Reference proteome</keyword>
<dbReference type="InterPro" id="IPR007844">
    <property type="entry name" value="AsmA"/>
</dbReference>
<dbReference type="InterPro" id="IPR052894">
    <property type="entry name" value="AsmA-related"/>
</dbReference>
<evidence type="ECO:0000259" key="2">
    <source>
        <dbReference type="Pfam" id="PF05170"/>
    </source>
</evidence>
<dbReference type="EMBL" id="SLWK01000013">
    <property type="protein sequence ID" value="TCO06138.1"/>
    <property type="molecule type" value="Genomic_DNA"/>
</dbReference>
<dbReference type="AlphaFoldDB" id="A0A4R2GDG1"/>
<evidence type="ECO:0000313" key="3">
    <source>
        <dbReference type="EMBL" id="TCO06138.1"/>
    </source>
</evidence>
<organism evidence="3 4">
    <name type="scientific">Natronoflexus pectinivorans</name>
    <dbReference type="NCBI Taxonomy" id="682526"/>
    <lineage>
        <taxon>Bacteria</taxon>
        <taxon>Pseudomonadati</taxon>
        <taxon>Bacteroidota</taxon>
        <taxon>Bacteroidia</taxon>
        <taxon>Marinilabiliales</taxon>
        <taxon>Marinilabiliaceae</taxon>
        <taxon>Natronoflexus</taxon>
    </lineage>
</organism>
<accession>A0A4R2GDG1</accession>
<dbReference type="RefSeq" id="WP_132434745.1">
    <property type="nucleotide sequence ID" value="NZ_SLWK01000013.1"/>
</dbReference>
<dbReference type="GO" id="GO:0090313">
    <property type="term" value="P:regulation of protein targeting to membrane"/>
    <property type="evidence" value="ECO:0007669"/>
    <property type="project" value="TreeGrafter"/>
</dbReference>
<dbReference type="OrthoDB" id="1108503at2"/>
<proteinExistence type="predicted"/>
<keyword evidence="1" id="KW-0472">Membrane</keyword>
<evidence type="ECO:0000256" key="1">
    <source>
        <dbReference type="SAM" id="Phobius"/>
    </source>
</evidence>
<feature type="domain" description="AsmA" evidence="2">
    <location>
        <begin position="1"/>
        <end position="221"/>
    </location>
</feature>
<dbReference type="Pfam" id="PF05170">
    <property type="entry name" value="AsmA"/>
    <property type="match status" value="1"/>
</dbReference>
<protein>
    <submittedName>
        <fullName evidence="3">AsmA-like protein</fullName>
    </submittedName>
</protein>
<feature type="transmembrane region" description="Helical" evidence="1">
    <location>
        <begin position="7"/>
        <end position="31"/>
    </location>
</feature>
<keyword evidence="1" id="KW-0812">Transmembrane</keyword>
<sequence>MKRYLKPAIITVLSVLVVLFIIISVALWLVFTPERLTPIVRKQAEKHLPYHTEIGEVELTFFSTFPQFGLRINELTILSPFSGAKSDTLLHAGQFTGIIDFLAWWKNDQVIIEKVILKNGLVNLFTDSTGNSNFSLFLDETEKTEDESDEKVKTDSEFPFDLINLKRADLDNLNIYYTDLSANIVTEITQLTTSITGKMQGDNISGSINLKNANFIFLLNDMLTEVDNLKTSGNFDIEGDEITGNFDIKDGDVTYIYDTMEAFVKNISGSLAGTMLPDHIEGNINISQSQVTFGYDGETYLNNASVIINAPSTTFIPSRVWLNLDDATASVNQLAANLSGTLEVDTVGIIHTNMGYQLENWRIREIIAMVPPAFHEYLEGIEIDGIISSTGMITGIYSDSVMPLMDIKLQLTNGSFNYAEYPLPMRNMNGDVHIFTDLADDAKSFVRINRFNASTANSSFTTSGVINRLFSDIHTNLSTRANLWMEEFNHLIPEELNTSMKGRLNGRVRSNFSMSQMENMELEKMRFSGSATFTEFEMVYDTISLKTNGSKLDFTLPNPDKSDQNPGFAQFRFSVSELFASVNEDMHTTVKNGELFLETSDFRDSTRIPQVICTFNLEEVYAEMDTIRLTIRQPNGKFLLAPMAGNPEQPDIELYYKGDFLELFAGENNIEIGKVDLRTGMQHVAPAEEDFFMQWLINGFLDMSNANFALHALSYPVQIPVVKMDFDPENFNFKEGRMMIGNSDFHLSGEMRNILSWIRGDSILTGRFNFDSDITDVTQLMSLTSGLGIEESVESLNVETSADLAEDGEFTGPYMVPQGVDFILQSNIRKATFGVDTARNVLGEVIINDGILVLQDLTFSTSAAEMQMTSIYRTPRKNHLYLGLDFHMLDIQINELLNLIPDIDTIMPMLRSFKGTGEFHIAVETYMDSTYTLKMSTLRGASSIVGNDLVLMDGETFSKIARRLWFSRKAENKVDTLSAEFTIFEDQVDIYPFLIVMDRYGAVISGNHNLDMTFDYHISLVRSPLPFRLGLDVKGTPDRMRRRLAWPQYGRYYRPSSQRLVANKQLELRDIIRQSLLQNLRRREESQNQE</sequence>
<reference evidence="3 4" key="1">
    <citation type="submission" date="2019-03" db="EMBL/GenBank/DDBJ databases">
        <title>Genomic Encyclopedia of Type Strains, Phase IV (KMG-IV): sequencing the most valuable type-strain genomes for metagenomic binning, comparative biology and taxonomic classification.</title>
        <authorList>
            <person name="Goeker M."/>
        </authorList>
    </citation>
    <scope>NUCLEOTIDE SEQUENCE [LARGE SCALE GENOMIC DNA]</scope>
    <source>
        <strain evidence="3 4">DSM 24179</strain>
    </source>
</reference>